<keyword evidence="3 18" id="KW-0813">Transport</keyword>
<dbReference type="GO" id="GO:0051480">
    <property type="term" value="P:regulation of cytosolic calcium ion concentration"/>
    <property type="evidence" value="ECO:0007669"/>
    <property type="project" value="TreeGrafter"/>
</dbReference>
<feature type="transmembrane region" description="Helical" evidence="18">
    <location>
        <begin position="1008"/>
        <end position="1028"/>
    </location>
</feature>
<evidence type="ECO:0000313" key="22">
    <source>
        <dbReference type="Ensembl" id="ENSCCRP00015008363.1"/>
    </source>
</evidence>
<comment type="similarity">
    <text evidence="2 18">Belongs to the cation transport ATPase (P-type) (TC 3.A.3) family. Type IIB subfamily.</text>
</comment>
<evidence type="ECO:0000256" key="3">
    <source>
        <dbReference type="ARBA" id="ARBA00022448"/>
    </source>
</evidence>
<keyword evidence="4" id="KW-1003">Cell membrane</keyword>
<evidence type="ECO:0000256" key="20">
    <source>
        <dbReference type="SAM" id="MobiDB-lite"/>
    </source>
</evidence>
<evidence type="ECO:0000256" key="10">
    <source>
        <dbReference type="ARBA" id="ARBA00022837"/>
    </source>
</evidence>
<comment type="function">
    <text evidence="18">Catalyzes the hydrolysis of ATP coupled with the transport of calcium.</text>
</comment>
<dbReference type="SFLD" id="SFLDG00002">
    <property type="entry name" value="C1.7:_P-type_atpase_like"/>
    <property type="match status" value="1"/>
</dbReference>
<dbReference type="InterPro" id="IPR001757">
    <property type="entry name" value="P_typ_ATPase"/>
</dbReference>
<dbReference type="SUPFAM" id="SSF81665">
    <property type="entry name" value="Calcium ATPase, transmembrane domain M"/>
    <property type="match status" value="1"/>
</dbReference>
<keyword evidence="16 18" id="KW-0406">Ion transport</keyword>
<keyword evidence="9 18" id="KW-0547">Nucleotide-binding</keyword>
<evidence type="ECO:0000259" key="21">
    <source>
        <dbReference type="SMART" id="SM00831"/>
    </source>
</evidence>
<keyword evidence="19" id="KW-0175">Coiled coil</keyword>
<evidence type="ECO:0000256" key="14">
    <source>
        <dbReference type="ARBA" id="ARBA00022967"/>
    </source>
</evidence>
<dbReference type="InterPro" id="IPR006408">
    <property type="entry name" value="P-type_ATPase_IIB"/>
</dbReference>
<evidence type="ECO:0000256" key="9">
    <source>
        <dbReference type="ARBA" id="ARBA00022741"/>
    </source>
</evidence>
<dbReference type="InterPro" id="IPR023298">
    <property type="entry name" value="ATPase_P-typ_TM_dom_sf"/>
</dbReference>
<keyword evidence="7 18" id="KW-0812">Transmembrane</keyword>
<evidence type="ECO:0000256" key="6">
    <source>
        <dbReference type="ARBA" id="ARBA00022568"/>
    </source>
</evidence>
<comment type="subcellular location">
    <subcellularLocation>
        <location evidence="1">Cell membrane</location>
        <topology evidence="1">Multi-pass membrane protein</topology>
    </subcellularLocation>
    <subcellularLocation>
        <location evidence="18">Membrane</location>
        <topology evidence="18">Multi-pass membrane protein</topology>
    </subcellularLocation>
</comment>
<dbReference type="SFLD" id="SFLDF00027">
    <property type="entry name" value="p-type_atpase"/>
    <property type="match status" value="1"/>
</dbReference>
<feature type="compositionally biased region" description="Pro residues" evidence="20">
    <location>
        <begin position="1185"/>
        <end position="1204"/>
    </location>
</feature>
<dbReference type="FunFam" id="1.20.1110.10:FF:000002">
    <property type="entry name" value="Calcium-transporting ATPase"/>
    <property type="match status" value="1"/>
</dbReference>
<dbReference type="Gene3D" id="1.20.1110.10">
    <property type="entry name" value="Calcium-transporting ATPase, transmembrane domain"/>
    <property type="match status" value="3"/>
</dbReference>
<dbReference type="EC" id="7.2.2.10" evidence="18"/>
<dbReference type="Pfam" id="PF12424">
    <property type="entry name" value="ATP_Ca_trans_C"/>
    <property type="match status" value="1"/>
</dbReference>
<dbReference type="SFLD" id="SFLDS00003">
    <property type="entry name" value="Haloacid_Dehalogenase"/>
    <property type="match status" value="1"/>
</dbReference>
<evidence type="ECO:0000256" key="13">
    <source>
        <dbReference type="ARBA" id="ARBA00022860"/>
    </source>
</evidence>
<keyword evidence="14" id="KW-1278">Translocase</keyword>
<dbReference type="CDD" id="cd02081">
    <property type="entry name" value="P-type_ATPase_Ca_PMCA-like"/>
    <property type="match status" value="1"/>
</dbReference>
<feature type="compositionally biased region" description="Polar residues" evidence="20">
    <location>
        <begin position="1210"/>
        <end position="1220"/>
    </location>
</feature>
<feature type="transmembrane region" description="Helical" evidence="18">
    <location>
        <begin position="379"/>
        <end position="400"/>
    </location>
</feature>
<dbReference type="Pfam" id="PF08282">
    <property type="entry name" value="Hydrolase_3"/>
    <property type="match status" value="1"/>
</dbReference>
<keyword evidence="11 18" id="KW-0067">ATP-binding</keyword>
<dbReference type="InterPro" id="IPR059000">
    <property type="entry name" value="ATPase_P-type_domA"/>
</dbReference>
<name>A0A8C1SHV1_CYPCA</name>
<dbReference type="InterPro" id="IPR044492">
    <property type="entry name" value="P_typ_ATPase_HD_dom"/>
</dbReference>
<dbReference type="Proteomes" id="UP000694700">
    <property type="component" value="Unplaced"/>
</dbReference>
<feature type="region of interest" description="Disordered" evidence="20">
    <location>
        <begin position="1"/>
        <end position="22"/>
    </location>
</feature>
<dbReference type="InterPro" id="IPR008250">
    <property type="entry name" value="ATPase_P-typ_transduc_dom_A_sf"/>
</dbReference>
<feature type="coiled-coil region" evidence="19">
    <location>
        <begin position="1079"/>
        <end position="1106"/>
    </location>
</feature>
<protein>
    <recommendedName>
        <fullName evidence="18">Calcium-transporting ATPase</fullName>
        <ecNumber evidence="18">7.2.2.10</ecNumber>
    </recommendedName>
</protein>
<evidence type="ECO:0000256" key="15">
    <source>
        <dbReference type="ARBA" id="ARBA00022989"/>
    </source>
</evidence>
<dbReference type="SUPFAM" id="SSF81653">
    <property type="entry name" value="Calcium ATPase, transduction domain A"/>
    <property type="match status" value="1"/>
</dbReference>
<dbReference type="GO" id="GO:0016887">
    <property type="term" value="F:ATP hydrolysis activity"/>
    <property type="evidence" value="ECO:0007669"/>
    <property type="project" value="InterPro"/>
</dbReference>
<dbReference type="Gene3D" id="2.70.150.10">
    <property type="entry name" value="Calcium-transporting ATPase, cytoplasmic transduction domain A"/>
    <property type="match status" value="1"/>
</dbReference>
<dbReference type="InterPro" id="IPR018303">
    <property type="entry name" value="ATPase_P-typ_P_site"/>
</dbReference>
<dbReference type="PROSITE" id="PS00154">
    <property type="entry name" value="ATPASE_E1_E2"/>
    <property type="match status" value="1"/>
</dbReference>
<comment type="catalytic activity">
    <reaction evidence="18">
        <text>Ca(2+)(in) + ATP + H2O = Ca(2+)(out) + ADP + phosphate + H(+)</text>
        <dbReference type="Rhea" id="RHEA:18105"/>
        <dbReference type="ChEBI" id="CHEBI:15377"/>
        <dbReference type="ChEBI" id="CHEBI:15378"/>
        <dbReference type="ChEBI" id="CHEBI:29108"/>
        <dbReference type="ChEBI" id="CHEBI:30616"/>
        <dbReference type="ChEBI" id="CHEBI:43474"/>
        <dbReference type="ChEBI" id="CHEBI:456216"/>
        <dbReference type="EC" id="7.2.2.10"/>
    </reaction>
</comment>
<dbReference type="GO" id="GO:0046872">
    <property type="term" value="F:metal ion binding"/>
    <property type="evidence" value="ECO:0007669"/>
    <property type="project" value="UniProtKB-KW"/>
</dbReference>
<keyword evidence="6 18" id="KW-0109">Calcium transport</keyword>
<dbReference type="Pfam" id="PF00122">
    <property type="entry name" value="E1-E2_ATPase"/>
    <property type="match status" value="1"/>
</dbReference>
<dbReference type="FunFam" id="1.20.1110.10:FF:000008">
    <property type="entry name" value="Calcium-transporting ATPase"/>
    <property type="match status" value="1"/>
</dbReference>
<evidence type="ECO:0000256" key="4">
    <source>
        <dbReference type="ARBA" id="ARBA00022475"/>
    </source>
</evidence>
<feature type="region of interest" description="Disordered" evidence="20">
    <location>
        <begin position="297"/>
        <end position="358"/>
    </location>
</feature>
<dbReference type="SMART" id="SM00831">
    <property type="entry name" value="Cation_ATPase_N"/>
    <property type="match status" value="1"/>
</dbReference>
<organism evidence="22 23">
    <name type="scientific">Cyprinus carpio</name>
    <name type="common">Common carp</name>
    <dbReference type="NCBI Taxonomy" id="7962"/>
    <lineage>
        <taxon>Eukaryota</taxon>
        <taxon>Metazoa</taxon>
        <taxon>Chordata</taxon>
        <taxon>Craniata</taxon>
        <taxon>Vertebrata</taxon>
        <taxon>Euteleostomi</taxon>
        <taxon>Actinopterygii</taxon>
        <taxon>Neopterygii</taxon>
        <taxon>Teleostei</taxon>
        <taxon>Ostariophysi</taxon>
        <taxon>Cypriniformes</taxon>
        <taxon>Cyprinidae</taxon>
        <taxon>Cyprininae</taxon>
        <taxon>Cyprinus</taxon>
    </lineage>
</organism>
<dbReference type="InterPro" id="IPR023299">
    <property type="entry name" value="ATPase_P-typ_cyto_dom_N"/>
</dbReference>
<keyword evidence="17 18" id="KW-0472">Membrane</keyword>
<dbReference type="NCBIfam" id="TIGR01517">
    <property type="entry name" value="ATPase-IIB_Ca"/>
    <property type="match status" value="1"/>
</dbReference>
<feature type="transmembrane region" description="Helical" evidence="18">
    <location>
        <begin position="152"/>
        <end position="171"/>
    </location>
</feature>
<dbReference type="PANTHER" id="PTHR24093:SF284">
    <property type="entry name" value="PLASMA MEMBRANE CALCIUM-TRANSPORTING ATPASE 3"/>
    <property type="match status" value="1"/>
</dbReference>
<feature type="transmembrane region" description="Helical" evidence="18">
    <location>
        <begin position="932"/>
        <end position="950"/>
    </location>
</feature>
<dbReference type="Gene3D" id="3.40.1110.10">
    <property type="entry name" value="Calcium-transporting ATPase, cytoplasmic domain N"/>
    <property type="match status" value="1"/>
</dbReference>
<dbReference type="SUPFAM" id="SSF56784">
    <property type="entry name" value="HAD-like"/>
    <property type="match status" value="1"/>
</dbReference>
<accession>A0A8C1SHV1</accession>
<keyword evidence="8" id="KW-0479">Metal-binding</keyword>
<dbReference type="FunFam" id="2.70.150.10:FF:000001">
    <property type="entry name" value="Calcium-transporting ATPase"/>
    <property type="match status" value="1"/>
</dbReference>
<dbReference type="FunFam" id="1.20.1110.10:FF:000001">
    <property type="entry name" value="Calcium-transporting ATPase"/>
    <property type="match status" value="1"/>
</dbReference>
<dbReference type="Pfam" id="PF00689">
    <property type="entry name" value="Cation_ATPase_C"/>
    <property type="match status" value="1"/>
</dbReference>
<feature type="compositionally biased region" description="Basic residues" evidence="20">
    <location>
        <begin position="314"/>
        <end position="324"/>
    </location>
</feature>
<keyword evidence="5" id="KW-0597">Phosphoprotein</keyword>
<comment type="caution">
    <text evidence="18">Lacks conserved residue(s) required for the propagation of feature annotation.</text>
</comment>
<dbReference type="PRINTS" id="PR00119">
    <property type="entry name" value="CATATPASE"/>
</dbReference>
<evidence type="ECO:0000256" key="8">
    <source>
        <dbReference type="ARBA" id="ARBA00022723"/>
    </source>
</evidence>
<evidence type="ECO:0000256" key="17">
    <source>
        <dbReference type="ARBA" id="ARBA00023136"/>
    </source>
</evidence>
<dbReference type="Pfam" id="PF00690">
    <property type="entry name" value="Cation_ATPase_N"/>
    <property type="match status" value="1"/>
</dbReference>
<dbReference type="SUPFAM" id="SSF81660">
    <property type="entry name" value="Metal cation-transporting ATPase, ATP-binding domain N"/>
    <property type="match status" value="1"/>
</dbReference>
<keyword evidence="15 18" id="KW-1133">Transmembrane helix</keyword>
<evidence type="ECO:0000256" key="1">
    <source>
        <dbReference type="ARBA" id="ARBA00004651"/>
    </source>
</evidence>
<feature type="region of interest" description="Disordered" evidence="20">
    <location>
        <begin position="1179"/>
        <end position="1220"/>
    </location>
</feature>
<evidence type="ECO:0000256" key="11">
    <source>
        <dbReference type="ARBA" id="ARBA00022840"/>
    </source>
</evidence>
<dbReference type="FunFam" id="3.40.50.1000:FF:000007">
    <property type="entry name" value="Calcium-transporting ATPase"/>
    <property type="match status" value="1"/>
</dbReference>
<dbReference type="FunFam" id="3.40.1110.10:FF:000032">
    <property type="entry name" value="Calcium-transporting ATPase"/>
    <property type="match status" value="1"/>
</dbReference>
<dbReference type="InterPro" id="IPR004014">
    <property type="entry name" value="ATPase_P-typ_cation-transptr_N"/>
</dbReference>
<dbReference type="NCBIfam" id="TIGR01494">
    <property type="entry name" value="ATPase_P-type"/>
    <property type="match status" value="3"/>
</dbReference>
<reference evidence="22" key="1">
    <citation type="submission" date="2025-08" db="UniProtKB">
        <authorList>
            <consortium name="Ensembl"/>
        </authorList>
    </citation>
    <scope>IDENTIFICATION</scope>
</reference>
<dbReference type="GO" id="GO:0030165">
    <property type="term" value="F:PDZ domain binding"/>
    <property type="evidence" value="ECO:0007669"/>
    <property type="project" value="TreeGrafter"/>
</dbReference>
<keyword evidence="12" id="KW-0460">Magnesium</keyword>
<dbReference type="GO" id="GO:0005516">
    <property type="term" value="F:calmodulin binding"/>
    <property type="evidence" value="ECO:0007669"/>
    <property type="project" value="UniProtKB-KW"/>
</dbReference>
<proteinExistence type="inferred from homology"/>
<evidence type="ECO:0000256" key="19">
    <source>
        <dbReference type="SAM" id="Coils"/>
    </source>
</evidence>
<feature type="compositionally biased region" description="Basic and acidic residues" evidence="20">
    <location>
        <begin position="345"/>
        <end position="358"/>
    </location>
</feature>
<sequence>MANSAVEFYPKRGGGGAETNHAGDFGVTLEELRSLMELRGPEALQKIQDSFGDAEGLCQRLKSSTSDGLSDNPTDLEKRRQVFGQNFIPPKKPKTFLQLVWEALQDVTLIILEIAAIISLGLSFYQPPGHETEGCGKASGGAEDEGEAEAGWIEGAAILLSVICVVLVTAFNDWSKEKQFRGLQSRIELEQRFAVVRNGNVIQIPVAEMVVGDMAQVKYGDLLPADGVLIQGNDLKIDESALTGESDHVRKSADKDPMLLSGTHVMEGSGRMLVTAVGVNSQSGIIFTLLGAGEGEEEKKEKKGRCKKEEHQTKTHHNTQRKSKKQDGAVAMEMQPLKSAEGGEVEEREKKKSNVPKKEKSVLQGKLTKLAVQIGKAGLVMSAITVIILVLYFVIETFVVEGQSWLPECTPIYVQYFVKFFIIGVTVLVVAVPEGLPLAVTISLAYSVKKMMKDNNLVRHLDACETMGNATAICSDKTGTLTTNRMTVVQSYINDQHFREIPDPSQINPNTLEKLVNGISVNCAYTSKIMPPDVEGGLPKQVGNKTECGLLGFLLDLKRDYAPVREQIPEEKLYKVYTFNSVRKSMSTVVQMPDGSFRLYSKGASEILLKKCSSILGANGEVRSFKPRDRDEMLKKVIEPMACEGLRTICIAYRDLPCDPEPDWENEAEIVTDLTCITVVGIEDPVRPEVPEAIRKCQKAGITVRMVTGDNINTARAIAAKCGIIQPGDDFLCLEGKEFNRRIRNEKGEIEQERIDKIWPKLRVLARSSPTDKHTLVKGIIDSTVLEQRQVVAVTGDGTNDGPALKKADVGFAMGIAGTDVAKEASDIILTDDNFSSIVKAVMWGRNVYDSISKFLQFQLTVNVVAVIVAFTGACITQDSPLKAVQMLWVNLIMDTFASLALATEPPTEALLLRKPYGRNNPLISLTMMKNILGHGVYQLVIIFSLLFVGEKIFDIDSGRNAPLHSPPSEHYTIIFNTFVLMQLFNEINARKIHGERNVFDGIFGNPIFCSIVLGTFGVQIVIVQFGGKPFSCAPLNMEQWLWCLFVGVGELLWGQVIATVPTSHLKCLKEAGHGPGTDEMTEDELAEDEEEIDHAERELRRGQILWFRGLNRIQTQMRVVKAFRSSLYDGIEKPASRNSIHNFMAHPEFLINDFIHNIPLIDDTDIDDESEWSRHNHHLHPAFRKPPPPPVQHPQRTRPPPRPYRQYSLPDTPNRNNNAIESGVYHLNLPTGPDGHWTTPSRQLYPLLAVETSL</sequence>
<feature type="domain" description="Cation-transporting P-type ATPase N-terminal" evidence="21">
    <location>
        <begin position="48"/>
        <end position="124"/>
    </location>
</feature>
<feature type="compositionally biased region" description="Basic and acidic residues" evidence="20">
    <location>
        <begin position="297"/>
        <end position="313"/>
    </location>
</feature>
<dbReference type="GO" id="GO:0098978">
    <property type="term" value="C:glutamatergic synapse"/>
    <property type="evidence" value="ECO:0007669"/>
    <property type="project" value="UniProtKB-ARBA"/>
</dbReference>
<dbReference type="InterPro" id="IPR022141">
    <property type="entry name" value="ATP_Ca_trans_C"/>
</dbReference>
<keyword evidence="10 18" id="KW-0106">Calcium</keyword>
<evidence type="ECO:0000256" key="7">
    <source>
        <dbReference type="ARBA" id="ARBA00022692"/>
    </source>
</evidence>
<evidence type="ECO:0000256" key="5">
    <source>
        <dbReference type="ARBA" id="ARBA00022553"/>
    </source>
</evidence>
<evidence type="ECO:0000256" key="2">
    <source>
        <dbReference type="ARBA" id="ARBA00006124"/>
    </source>
</evidence>
<dbReference type="GO" id="GO:0005886">
    <property type="term" value="C:plasma membrane"/>
    <property type="evidence" value="ECO:0007669"/>
    <property type="project" value="UniProtKB-SubCell"/>
</dbReference>
<dbReference type="Pfam" id="PF13246">
    <property type="entry name" value="Cation_ATPase"/>
    <property type="match status" value="1"/>
</dbReference>
<dbReference type="GO" id="GO:0005388">
    <property type="term" value="F:P-type calcium transporter activity"/>
    <property type="evidence" value="ECO:0007669"/>
    <property type="project" value="UniProtKB-EC"/>
</dbReference>
<dbReference type="GO" id="GO:0005524">
    <property type="term" value="F:ATP binding"/>
    <property type="evidence" value="ECO:0007669"/>
    <property type="project" value="UniProtKB-KW"/>
</dbReference>
<evidence type="ECO:0000256" key="18">
    <source>
        <dbReference type="RuleBase" id="RU361146"/>
    </source>
</evidence>
<keyword evidence="13" id="KW-0112">Calmodulin-binding</keyword>
<evidence type="ECO:0000313" key="23">
    <source>
        <dbReference type="Proteomes" id="UP000694700"/>
    </source>
</evidence>
<dbReference type="InterPro" id="IPR036412">
    <property type="entry name" value="HAD-like_sf"/>
</dbReference>
<dbReference type="AlphaFoldDB" id="A0A8C1SHV1"/>
<dbReference type="PANTHER" id="PTHR24093">
    <property type="entry name" value="CATION TRANSPORTING ATPASE"/>
    <property type="match status" value="1"/>
</dbReference>
<feature type="transmembrane region" description="Helical" evidence="18">
    <location>
        <begin position="420"/>
        <end position="446"/>
    </location>
</feature>
<evidence type="ECO:0000256" key="16">
    <source>
        <dbReference type="ARBA" id="ARBA00023065"/>
    </source>
</evidence>
<dbReference type="Ensembl" id="ENSCCRT00015008698.1">
    <property type="protein sequence ID" value="ENSCCRP00015008363.1"/>
    <property type="gene ID" value="ENSCCRG00015003464.1"/>
</dbReference>
<dbReference type="InterPro" id="IPR006068">
    <property type="entry name" value="ATPase_P-typ_cation-transptr_C"/>
</dbReference>
<evidence type="ECO:0000256" key="12">
    <source>
        <dbReference type="ARBA" id="ARBA00022842"/>
    </source>
</evidence>